<evidence type="ECO:0000313" key="3">
    <source>
        <dbReference type="Proteomes" id="UP000682403"/>
    </source>
</evidence>
<feature type="domain" description="Amine oxidase" evidence="1">
    <location>
        <begin position="74"/>
        <end position="270"/>
    </location>
</feature>
<dbReference type="InterPro" id="IPR036188">
    <property type="entry name" value="FAD/NAD-bd_sf"/>
</dbReference>
<dbReference type="PRINTS" id="PR00419">
    <property type="entry name" value="ADXRDTASE"/>
</dbReference>
<dbReference type="RefSeq" id="WP_211556399.1">
    <property type="nucleotide sequence ID" value="NZ_JAGVRK010000001.1"/>
</dbReference>
<dbReference type="Proteomes" id="UP000682403">
    <property type="component" value="Unassembled WGS sequence"/>
</dbReference>
<dbReference type="EMBL" id="JAGVRK010000001">
    <property type="protein sequence ID" value="MBS2967731.1"/>
    <property type="molecule type" value="Genomic_DNA"/>
</dbReference>
<accession>A0ABS5LAS3</accession>
<evidence type="ECO:0000259" key="1">
    <source>
        <dbReference type="Pfam" id="PF01593"/>
    </source>
</evidence>
<dbReference type="Pfam" id="PF01593">
    <property type="entry name" value="Amino_oxidase"/>
    <property type="match status" value="1"/>
</dbReference>
<proteinExistence type="predicted"/>
<organism evidence="2 3">
    <name type="scientific">Metabacillus flavus</name>
    <dbReference type="NCBI Taxonomy" id="2823519"/>
    <lineage>
        <taxon>Bacteria</taxon>
        <taxon>Bacillati</taxon>
        <taxon>Bacillota</taxon>
        <taxon>Bacilli</taxon>
        <taxon>Bacillales</taxon>
        <taxon>Bacillaceae</taxon>
        <taxon>Metabacillus</taxon>
    </lineage>
</organism>
<dbReference type="SUPFAM" id="SSF51905">
    <property type="entry name" value="FAD/NAD(P)-binding domain"/>
    <property type="match status" value="1"/>
</dbReference>
<name>A0ABS5LAS3_9BACI</name>
<dbReference type="PANTHER" id="PTHR16128">
    <property type="entry name" value="FAD/NAD(P)-BINDING OXIDOREDUCTASE FAMILY PROTEIN"/>
    <property type="match status" value="1"/>
</dbReference>
<comment type="caution">
    <text evidence="2">The sequence shown here is derived from an EMBL/GenBank/DDBJ whole genome shotgun (WGS) entry which is preliminary data.</text>
</comment>
<evidence type="ECO:0000313" key="2">
    <source>
        <dbReference type="EMBL" id="MBS2967731.1"/>
    </source>
</evidence>
<dbReference type="Pfam" id="PF13450">
    <property type="entry name" value="NAD_binding_8"/>
    <property type="match status" value="1"/>
</dbReference>
<dbReference type="Gene3D" id="3.50.50.60">
    <property type="entry name" value="FAD/NAD(P)-binding domain"/>
    <property type="match status" value="1"/>
</dbReference>
<protein>
    <submittedName>
        <fullName evidence="2">FAD-dependent oxidoreductase</fullName>
    </submittedName>
</protein>
<reference evidence="2 3" key="1">
    <citation type="submission" date="2021-04" db="EMBL/GenBank/DDBJ databases">
        <title>Metabacillus sp. strain KIGAM252 whole genome sequence.</title>
        <authorList>
            <person name="Seo M.-J."/>
            <person name="Cho E.-S."/>
            <person name="Hwang C.Y."/>
            <person name="Yoon D.J."/>
        </authorList>
    </citation>
    <scope>NUCLEOTIDE SEQUENCE [LARGE SCALE GENOMIC DNA]</scope>
    <source>
        <strain evidence="2 3">KIGAM252</strain>
    </source>
</reference>
<dbReference type="PANTHER" id="PTHR16128:SF5">
    <property type="entry name" value="FAD_NAD(P)-BINDING OXIDOREDUCTASE FAMILY PROTEIN"/>
    <property type="match status" value="1"/>
</dbReference>
<keyword evidence="3" id="KW-1185">Reference proteome</keyword>
<dbReference type="Gene3D" id="3.90.660.10">
    <property type="match status" value="1"/>
</dbReference>
<dbReference type="InterPro" id="IPR002937">
    <property type="entry name" value="Amino_oxidase"/>
</dbReference>
<gene>
    <name evidence="2" type="ORF">J9317_02945</name>
</gene>
<sequence>MKIAIIGAGLTGLTAAAVLKEKGVSGVTLFDKGKSPGGRLATRRIGEGRADHGAQFFTVRTEELKKEADQWLEKGWIQKWFGDPYPRFAGAEGMNRLAKRLAEELDVRTNTRIVRIQEYDQGFELFAETGESFQAEALLLTIPAPQAIDLLNESRIPAGHELAGIRFNPCFVAMASLKKELSLGNQGHLDSSLPQGLERIADQSEKGISIEPIASIYMTGEWSAEHFEKQDDEVVSLILDKVKDYVSFENVKSVQLKRWRYAEAVQPYHRPFMDLGTNHPFLAAGDAFLREDDPAGRTRFESAFLSGIDAGEELYRRGKMT</sequence>